<name>A0AAE0DUU9_9ROSI</name>
<evidence type="ECO:0000313" key="2">
    <source>
        <dbReference type="EMBL" id="KAK3189518.1"/>
    </source>
</evidence>
<accession>A0AAE0DUU9</accession>
<organism evidence="2 3">
    <name type="scientific">Dipteronia sinensis</name>
    <dbReference type="NCBI Taxonomy" id="43782"/>
    <lineage>
        <taxon>Eukaryota</taxon>
        <taxon>Viridiplantae</taxon>
        <taxon>Streptophyta</taxon>
        <taxon>Embryophyta</taxon>
        <taxon>Tracheophyta</taxon>
        <taxon>Spermatophyta</taxon>
        <taxon>Magnoliopsida</taxon>
        <taxon>eudicotyledons</taxon>
        <taxon>Gunneridae</taxon>
        <taxon>Pentapetalae</taxon>
        <taxon>rosids</taxon>
        <taxon>malvids</taxon>
        <taxon>Sapindales</taxon>
        <taxon>Sapindaceae</taxon>
        <taxon>Hippocastanoideae</taxon>
        <taxon>Acereae</taxon>
        <taxon>Dipteronia</taxon>
    </lineage>
</organism>
<comment type="caution">
    <text evidence="2">The sequence shown here is derived from an EMBL/GenBank/DDBJ whole genome shotgun (WGS) entry which is preliminary data.</text>
</comment>
<sequence length="225" mass="25837">MRAVTRRKSEYDEQYNEMYNEQNTEPNLGPNREVDNETNIDPVDHVENTDKELVQIQRHGRCVQGVSCTGADMPGTSKVRHNVSADDSDNTTTWVIPRADSYSAVRRDKGKYFQVRSFVSEHSCPFEEIHRHQRQASAVIIREVVAPRLQQQDGRLMRPKDIIADMKTMYGIQIMYSKAHQALHYALSLTYGTHEETFQLLPSFGYMLEQQNPSTIIDLQCADNG</sequence>
<dbReference type="PANTHER" id="PTHR31973:SF195">
    <property type="entry name" value="MUDR FAMILY TRANSPOSASE"/>
    <property type="match status" value="1"/>
</dbReference>
<protein>
    <submittedName>
        <fullName evidence="2">Uncharacterized protein</fullName>
    </submittedName>
</protein>
<evidence type="ECO:0000313" key="3">
    <source>
        <dbReference type="Proteomes" id="UP001281410"/>
    </source>
</evidence>
<reference evidence="2" key="1">
    <citation type="journal article" date="2023" name="Plant J.">
        <title>Genome sequences and population genomics provide insights into the demographic history, inbreeding, and mutation load of two 'living fossil' tree species of Dipteronia.</title>
        <authorList>
            <person name="Feng Y."/>
            <person name="Comes H.P."/>
            <person name="Chen J."/>
            <person name="Zhu S."/>
            <person name="Lu R."/>
            <person name="Zhang X."/>
            <person name="Li P."/>
            <person name="Qiu J."/>
            <person name="Olsen K.M."/>
            <person name="Qiu Y."/>
        </authorList>
    </citation>
    <scope>NUCLEOTIDE SEQUENCE</scope>
    <source>
        <strain evidence="2">NBL</strain>
    </source>
</reference>
<feature type="region of interest" description="Disordered" evidence="1">
    <location>
        <begin position="19"/>
        <end position="46"/>
    </location>
</feature>
<dbReference type="AlphaFoldDB" id="A0AAE0DUU9"/>
<dbReference type="PANTHER" id="PTHR31973">
    <property type="entry name" value="POLYPROTEIN, PUTATIVE-RELATED"/>
    <property type="match status" value="1"/>
</dbReference>
<dbReference type="EMBL" id="JANJYJ010000009">
    <property type="protein sequence ID" value="KAK3189518.1"/>
    <property type="molecule type" value="Genomic_DNA"/>
</dbReference>
<keyword evidence="3" id="KW-1185">Reference proteome</keyword>
<proteinExistence type="predicted"/>
<dbReference type="Proteomes" id="UP001281410">
    <property type="component" value="Unassembled WGS sequence"/>
</dbReference>
<evidence type="ECO:0000256" key="1">
    <source>
        <dbReference type="SAM" id="MobiDB-lite"/>
    </source>
</evidence>
<gene>
    <name evidence="2" type="ORF">Dsin_029079</name>
</gene>